<dbReference type="PROSITE" id="PS50850">
    <property type="entry name" value="MFS"/>
    <property type="match status" value="1"/>
</dbReference>
<protein>
    <recommendedName>
        <fullName evidence="8">Major facilitator superfamily (MFS) profile domain-containing protein</fullName>
    </recommendedName>
</protein>
<evidence type="ECO:0000256" key="5">
    <source>
        <dbReference type="ARBA" id="ARBA00023136"/>
    </source>
</evidence>
<dbReference type="Proteomes" id="UP001055219">
    <property type="component" value="Unassembled WGS sequence"/>
</dbReference>
<comment type="subcellular location">
    <subcellularLocation>
        <location evidence="1">Membrane</location>
        <topology evidence="1">Multi-pass membrane protein</topology>
    </subcellularLocation>
</comment>
<feature type="compositionally biased region" description="Polar residues" evidence="6">
    <location>
        <begin position="1"/>
        <end position="31"/>
    </location>
</feature>
<dbReference type="InterPro" id="IPR011701">
    <property type="entry name" value="MFS"/>
</dbReference>
<dbReference type="FunFam" id="1.20.1250.20:FF:000013">
    <property type="entry name" value="MFS general substrate transporter"/>
    <property type="match status" value="1"/>
</dbReference>
<feature type="transmembrane region" description="Helical" evidence="7">
    <location>
        <begin position="364"/>
        <end position="382"/>
    </location>
</feature>
<keyword evidence="3 7" id="KW-0812">Transmembrane</keyword>
<evidence type="ECO:0000256" key="4">
    <source>
        <dbReference type="ARBA" id="ARBA00022989"/>
    </source>
</evidence>
<keyword evidence="2" id="KW-0813">Transport</keyword>
<keyword evidence="10" id="KW-1185">Reference proteome</keyword>
<name>A0A9Q0BCU5_9HYPO</name>
<dbReference type="Pfam" id="PF07690">
    <property type="entry name" value="MFS_1"/>
    <property type="match status" value="1"/>
</dbReference>
<dbReference type="EMBL" id="JAGIXG020000024">
    <property type="protein sequence ID" value="KAI6781172.1"/>
    <property type="molecule type" value="Genomic_DNA"/>
</dbReference>
<sequence length="516" mass="57392">MANESISKAETGGSLVQETAEKSATTTSMSNKIEAANTDDSRDGAPAYEYDRLAERKLRNKIDLMIMPTTCLLYLFCFIDRANIGNARIAGMDVELGMKGFDYNATLSMFYVSYIIFELPSNVVCKIVGPGWFIPFLTVMFGICSVGCGFVQTTQQMMGVRFLLGMFEAGMMPGVAYYLSRWYRRSELTFRMGLYLVTGPVAGAFGALLAGAILNLDSFGAAKGWRMIFAIEGVVTIGLGVIGFFTLTDRPETARWLSDDEKRLCEERLRSERLGATKVLDKLDKKKLVLGMFNPMVISTSVIFLFCNITVQGLGFFLPTIVGSIHADKTVIQKQLFTVPPYIVGSIVTLIIPLLSWRWDRRQIFMIVTAPMGITGYIIFLATTNQTARYAATFLITSSAFYLGALTNSQVSANVVSDTARTSAIGLNVLFGNIGGLISTWSFLPFDAPNYPIGNGLNLGVQMGTLTIATIMLFWMKRNNAARDRREAEELEKIRDMTREEQEDLDWKHPSFRWRS</sequence>
<feature type="transmembrane region" description="Helical" evidence="7">
    <location>
        <begin position="101"/>
        <end position="120"/>
    </location>
</feature>
<evidence type="ECO:0000259" key="8">
    <source>
        <dbReference type="PROSITE" id="PS50850"/>
    </source>
</evidence>
<evidence type="ECO:0000256" key="1">
    <source>
        <dbReference type="ARBA" id="ARBA00004141"/>
    </source>
</evidence>
<comment type="caution">
    <text evidence="9">The sequence shown here is derived from an EMBL/GenBank/DDBJ whole genome shotgun (WGS) entry which is preliminary data.</text>
</comment>
<evidence type="ECO:0000256" key="7">
    <source>
        <dbReference type="SAM" id="Phobius"/>
    </source>
</evidence>
<reference evidence="9" key="1">
    <citation type="journal article" date="2021" name="J Fungi (Basel)">
        <title>Genomic and Metabolomic Analyses of the Marine Fungus Emericellopsis cladophorae: Insights into Saltwater Adaptability Mechanisms and Its Biosynthetic Potential.</title>
        <authorList>
            <person name="Goncalves M.F.M."/>
            <person name="Hilario S."/>
            <person name="Van de Peer Y."/>
            <person name="Esteves A.C."/>
            <person name="Alves A."/>
        </authorList>
    </citation>
    <scope>NUCLEOTIDE SEQUENCE</scope>
    <source>
        <strain evidence="9">MUM 19.33</strain>
    </source>
</reference>
<reference evidence="9" key="2">
    <citation type="submission" date="2022-07" db="EMBL/GenBank/DDBJ databases">
        <authorList>
            <person name="Goncalves M.F.M."/>
            <person name="Hilario S."/>
            <person name="Van De Peer Y."/>
            <person name="Esteves A.C."/>
            <person name="Alves A."/>
        </authorList>
    </citation>
    <scope>NUCLEOTIDE SEQUENCE</scope>
    <source>
        <strain evidence="9">MUM 19.33</strain>
    </source>
</reference>
<proteinExistence type="predicted"/>
<keyword evidence="5 7" id="KW-0472">Membrane</keyword>
<organism evidence="9 10">
    <name type="scientific">Emericellopsis cladophorae</name>
    <dbReference type="NCBI Taxonomy" id="2686198"/>
    <lineage>
        <taxon>Eukaryota</taxon>
        <taxon>Fungi</taxon>
        <taxon>Dikarya</taxon>
        <taxon>Ascomycota</taxon>
        <taxon>Pezizomycotina</taxon>
        <taxon>Sordariomycetes</taxon>
        <taxon>Hypocreomycetidae</taxon>
        <taxon>Hypocreales</taxon>
        <taxon>Bionectriaceae</taxon>
        <taxon>Emericellopsis</taxon>
    </lineage>
</organism>
<dbReference type="InterPro" id="IPR020846">
    <property type="entry name" value="MFS_dom"/>
</dbReference>
<feature type="transmembrane region" description="Helical" evidence="7">
    <location>
        <begin position="192"/>
        <end position="213"/>
    </location>
</feature>
<dbReference type="Gene3D" id="1.20.1250.20">
    <property type="entry name" value="MFS general substrate transporter like domains"/>
    <property type="match status" value="2"/>
</dbReference>
<feature type="transmembrane region" description="Helical" evidence="7">
    <location>
        <begin position="62"/>
        <end position="81"/>
    </location>
</feature>
<dbReference type="FunFam" id="1.20.1250.20:FF:000034">
    <property type="entry name" value="MFS general substrate transporter"/>
    <property type="match status" value="1"/>
</dbReference>
<feature type="transmembrane region" description="Helical" evidence="7">
    <location>
        <begin position="388"/>
        <end position="405"/>
    </location>
</feature>
<gene>
    <name evidence="9" type="ORF">J7T54_002528</name>
</gene>
<evidence type="ECO:0000256" key="2">
    <source>
        <dbReference type="ARBA" id="ARBA00022448"/>
    </source>
</evidence>
<dbReference type="PANTHER" id="PTHR43791:SF48">
    <property type="entry name" value="TRANSPORTER, PUTATIVE (AFU_ORTHOLOGUE AFUA_4G01000)-RELATED"/>
    <property type="match status" value="1"/>
</dbReference>
<feature type="transmembrane region" description="Helical" evidence="7">
    <location>
        <begin position="225"/>
        <end position="247"/>
    </location>
</feature>
<dbReference type="GO" id="GO:0022857">
    <property type="term" value="F:transmembrane transporter activity"/>
    <property type="evidence" value="ECO:0007669"/>
    <property type="project" value="InterPro"/>
</dbReference>
<evidence type="ECO:0000313" key="10">
    <source>
        <dbReference type="Proteomes" id="UP001055219"/>
    </source>
</evidence>
<keyword evidence="4 7" id="KW-1133">Transmembrane helix</keyword>
<accession>A0A9Q0BCU5</accession>
<feature type="region of interest" description="Disordered" evidence="6">
    <location>
        <begin position="1"/>
        <end position="40"/>
    </location>
</feature>
<feature type="domain" description="Major facilitator superfamily (MFS) profile" evidence="8">
    <location>
        <begin position="66"/>
        <end position="481"/>
    </location>
</feature>
<feature type="transmembrane region" description="Helical" evidence="7">
    <location>
        <begin position="425"/>
        <end position="444"/>
    </location>
</feature>
<feature type="transmembrane region" description="Helical" evidence="7">
    <location>
        <begin position="158"/>
        <end position="180"/>
    </location>
</feature>
<dbReference type="InterPro" id="IPR036259">
    <property type="entry name" value="MFS_trans_sf"/>
</dbReference>
<feature type="transmembrane region" description="Helical" evidence="7">
    <location>
        <begin position="456"/>
        <end position="476"/>
    </location>
</feature>
<dbReference type="GO" id="GO:0016020">
    <property type="term" value="C:membrane"/>
    <property type="evidence" value="ECO:0007669"/>
    <property type="project" value="UniProtKB-SubCell"/>
</dbReference>
<dbReference type="OrthoDB" id="2985014at2759"/>
<feature type="transmembrane region" description="Helical" evidence="7">
    <location>
        <begin position="339"/>
        <end position="357"/>
    </location>
</feature>
<dbReference type="PANTHER" id="PTHR43791">
    <property type="entry name" value="PERMEASE-RELATED"/>
    <property type="match status" value="1"/>
</dbReference>
<feature type="transmembrane region" description="Helical" evidence="7">
    <location>
        <begin position="132"/>
        <end position="152"/>
    </location>
</feature>
<dbReference type="SUPFAM" id="SSF103473">
    <property type="entry name" value="MFS general substrate transporter"/>
    <property type="match status" value="1"/>
</dbReference>
<evidence type="ECO:0000313" key="9">
    <source>
        <dbReference type="EMBL" id="KAI6781172.1"/>
    </source>
</evidence>
<dbReference type="RefSeq" id="XP_051362028.1">
    <property type="nucleotide sequence ID" value="XM_051506686.1"/>
</dbReference>
<evidence type="ECO:0000256" key="3">
    <source>
        <dbReference type="ARBA" id="ARBA00022692"/>
    </source>
</evidence>
<evidence type="ECO:0000256" key="6">
    <source>
        <dbReference type="SAM" id="MobiDB-lite"/>
    </source>
</evidence>
<dbReference type="GeneID" id="75829040"/>
<dbReference type="AlphaFoldDB" id="A0A9Q0BCU5"/>